<dbReference type="InterPro" id="IPR045728">
    <property type="entry name" value="DUF6082"/>
</dbReference>
<reference evidence="1" key="2">
    <citation type="submission" date="2020-09" db="EMBL/GenBank/DDBJ databases">
        <authorList>
            <person name="Sun Q."/>
            <person name="Ohkuma M."/>
        </authorList>
    </citation>
    <scope>NUCLEOTIDE SEQUENCE</scope>
    <source>
        <strain evidence="1">JCM 4125</strain>
    </source>
</reference>
<keyword evidence="2" id="KW-1185">Reference proteome</keyword>
<accession>A0A918HBS8</accession>
<dbReference type="Pfam" id="PF19560">
    <property type="entry name" value="DUF6082"/>
    <property type="match status" value="1"/>
</dbReference>
<gene>
    <name evidence="1" type="ORF">GCM10010226_32200</name>
</gene>
<proteinExistence type="predicted"/>
<dbReference type="RefSeq" id="WP_189711948.1">
    <property type="nucleotide sequence ID" value="NZ_BMSA01000008.1"/>
</dbReference>
<protein>
    <submittedName>
        <fullName evidence="1">Uncharacterized protein</fullName>
    </submittedName>
</protein>
<name>A0A918HBS8_9ACTN</name>
<evidence type="ECO:0000313" key="1">
    <source>
        <dbReference type="EMBL" id="GGT52759.1"/>
    </source>
</evidence>
<dbReference type="Proteomes" id="UP000646776">
    <property type="component" value="Unassembled WGS sequence"/>
</dbReference>
<organism evidence="1 2">
    <name type="scientific">Streptomyces phaeofaciens</name>
    <dbReference type="NCBI Taxonomy" id="68254"/>
    <lineage>
        <taxon>Bacteria</taxon>
        <taxon>Bacillati</taxon>
        <taxon>Actinomycetota</taxon>
        <taxon>Actinomycetes</taxon>
        <taxon>Kitasatosporales</taxon>
        <taxon>Streptomycetaceae</taxon>
        <taxon>Streptomyces</taxon>
    </lineage>
</organism>
<comment type="caution">
    <text evidence="1">The sequence shown here is derived from an EMBL/GenBank/DDBJ whole genome shotgun (WGS) entry which is preliminary data.</text>
</comment>
<reference evidence="1" key="1">
    <citation type="journal article" date="2014" name="Int. J. Syst. Evol. Microbiol.">
        <title>Complete genome sequence of Corynebacterium casei LMG S-19264T (=DSM 44701T), isolated from a smear-ripened cheese.</title>
        <authorList>
            <consortium name="US DOE Joint Genome Institute (JGI-PGF)"/>
            <person name="Walter F."/>
            <person name="Albersmeier A."/>
            <person name="Kalinowski J."/>
            <person name="Ruckert C."/>
        </authorList>
    </citation>
    <scope>NUCLEOTIDE SEQUENCE</scope>
    <source>
        <strain evidence="1">JCM 4125</strain>
    </source>
</reference>
<dbReference type="EMBL" id="BMSA01000008">
    <property type="protein sequence ID" value="GGT52759.1"/>
    <property type="molecule type" value="Genomic_DNA"/>
</dbReference>
<evidence type="ECO:0000313" key="2">
    <source>
        <dbReference type="Proteomes" id="UP000646776"/>
    </source>
</evidence>
<sequence>MNRPVLALATTIALASAVHIAQRHLQHRQSLELAVHQDPGRMLEVATTHPDLDPIWVRSHPDHVKGDESGPLLMCQWWLEFWRTGLNLGTFTPAVLRQNAKNFMQDPTALKAWALSSHGRALQSRGRRDGMHVALLNAAFEEAGGPAQYPELELAPASAL</sequence>
<dbReference type="AlphaFoldDB" id="A0A918HBS8"/>